<dbReference type="Proteomes" id="UP001279734">
    <property type="component" value="Unassembled WGS sequence"/>
</dbReference>
<comment type="similarity">
    <text evidence="1">Belongs to the FPP family.</text>
</comment>
<gene>
    <name evidence="4" type="ORF">Nepgr_015332</name>
</gene>
<name>A0AAD3SNB8_NEPGR</name>
<feature type="coiled-coil region" evidence="3">
    <location>
        <begin position="168"/>
        <end position="305"/>
    </location>
</feature>
<comment type="caution">
    <text evidence="4">The sequence shown here is derived from an EMBL/GenBank/DDBJ whole genome shotgun (WGS) entry which is preliminary data.</text>
</comment>
<organism evidence="4 5">
    <name type="scientific">Nepenthes gracilis</name>
    <name type="common">Slender pitcher plant</name>
    <dbReference type="NCBI Taxonomy" id="150966"/>
    <lineage>
        <taxon>Eukaryota</taxon>
        <taxon>Viridiplantae</taxon>
        <taxon>Streptophyta</taxon>
        <taxon>Embryophyta</taxon>
        <taxon>Tracheophyta</taxon>
        <taxon>Spermatophyta</taxon>
        <taxon>Magnoliopsida</taxon>
        <taxon>eudicotyledons</taxon>
        <taxon>Gunneridae</taxon>
        <taxon>Pentapetalae</taxon>
        <taxon>Caryophyllales</taxon>
        <taxon>Nepenthaceae</taxon>
        <taxon>Nepenthes</taxon>
    </lineage>
</organism>
<dbReference type="EMBL" id="BSYO01000013">
    <property type="protein sequence ID" value="GMH13491.1"/>
    <property type="molecule type" value="Genomic_DNA"/>
</dbReference>
<keyword evidence="2 3" id="KW-0175">Coiled coil</keyword>
<dbReference type="Pfam" id="PF05911">
    <property type="entry name" value="FPP"/>
    <property type="match status" value="2"/>
</dbReference>
<dbReference type="AlphaFoldDB" id="A0AAD3SNB8"/>
<evidence type="ECO:0000256" key="3">
    <source>
        <dbReference type="SAM" id="Coils"/>
    </source>
</evidence>
<protein>
    <recommendedName>
        <fullName evidence="6">Filament-like plant protein 7</fullName>
    </recommendedName>
</protein>
<evidence type="ECO:0000313" key="4">
    <source>
        <dbReference type="EMBL" id="GMH13491.1"/>
    </source>
</evidence>
<proteinExistence type="inferred from homology"/>
<dbReference type="InterPro" id="IPR008587">
    <property type="entry name" value="FPP_plant"/>
</dbReference>
<evidence type="ECO:0000256" key="2">
    <source>
        <dbReference type="ARBA" id="ARBA00023054"/>
    </source>
</evidence>
<dbReference type="PANTHER" id="PTHR31580">
    <property type="entry name" value="FILAMENT-LIKE PLANT PROTEIN 4"/>
    <property type="match status" value="1"/>
</dbReference>
<feature type="coiled-coil region" evidence="3">
    <location>
        <begin position="797"/>
        <end position="929"/>
    </location>
</feature>
<sequence>MVGSCLIAGQMRGHILRYFSTKRQVVRRKEDIDNLSLCLVFGIDDDRLDVTERSCGEADGSYGIHRYGSSTNVFVNRGRQFYQFSVQSDRVLCHRCRSVREQKMDQKSWLWRRRVSEKTIVANEKAAIPLERNNTEEEHPSNTGERLVSSSCECNAKEGLVNKHARVAEEALAGKEKAEAAAANLRQELDKALQQGVTAEERLAHLDAALKDCMQQIDSLRQDQDERICDAITKASLDFDKEHKKIEGKLTEANKRLANLAAENTHLTKALLCKEKLIEDLDQRKSQVEAEFETIMARLDSMEKENTFLKYECCLLEKELEIRNEEREYSRRSSAALNKQYLESVKEITRLEAECQQLRMLVRKRLQGPAASLNTKKDISTQVKDHASTMRRRTTPTSAGLVTRGADQANSQEIPSKKIGFLVEQLCAIEEENKTLKEILTLRDNELHSSTVKCARTISRLAEVEAQLKELSLAEKSMQLASCNPSSNHNKISGVDISDGDVLSGPGSWASALLSELDRFRGRNQEDQVECKAIEVSDVSLMNDFIEMENKLAITTDTLNGASGHHRYWLQDILQVILEEHRASNRSFDELMDDIKLALSCQNDLPSNGTDKTNSSKDEKRSCLEISGLLTWTSPNFSPHNDVQEEEPRGQQIESPLRMTICRIITLLEGISPASFVENIATEKDQHLLMTRSLGPDLDYSVYVFRWKSSELKGVLQKLVLACTHVLYGKNGLDEFASELVLALEWTVDNCIILQDSACVKEKIRKHFGLDRSKSESKLDFTSADGQNMLAQMIKIQSSLQEENDGLQHKLKALESKILCTEKKLQSATQENEALMNQLRESKQSLGSLLTELDILKKSKEVIENQIENQKLINEDLDTQLTVAKVKLNKIMQKLSSLEIELEDRNNCCEELEATCLELQLQLETLSGKEATNSEVDQLERKLENGWADSAKLVDSKETIQSLREQVKALPSPQQATFEEVSSYIAATTANTTTNKRSPAQRSSLRDMLEEDSTYTEFLASHRTKETISIGNTQNPHIVHPDDSGSLPNRVVRVSSPKAYTDVKQREEEDDASVSALVVVPIKKRGGFSFFRKLFLRRKKANSKKAPIPFQRNASKLIR</sequence>
<evidence type="ECO:0008006" key="6">
    <source>
        <dbReference type="Google" id="ProtNLM"/>
    </source>
</evidence>
<feature type="coiled-coil region" evidence="3">
    <location>
        <begin position="454"/>
        <end position="481"/>
    </location>
</feature>
<reference evidence="4" key="1">
    <citation type="submission" date="2023-05" db="EMBL/GenBank/DDBJ databases">
        <title>Nepenthes gracilis genome sequencing.</title>
        <authorList>
            <person name="Fukushima K."/>
        </authorList>
    </citation>
    <scope>NUCLEOTIDE SEQUENCE</scope>
    <source>
        <strain evidence="4">SING2019-196</strain>
    </source>
</reference>
<accession>A0AAD3SNB8</accession>
<evidence type="ECO:0000256" key="1">
    <source>
        <dbReference type="ARBA" id="ARBA00005921"/>
    </source>
</evidence>
<evidence type="ECO:0000313" key="5">
    <source>
        <dbReference type="Proteomes" id="UP001279734"/>
    </source>
</evidence>
<keyword evidence="5" id="KW-1185">Reference proteome</keyword>
<dbReference type="PANTHER" id="PTHR31580:SF8">
    <property type="entry name" value="FILAMENT-LIKE PROTEIN (DUF869)"/>
    <property type="match status" value="1"/>
</dbReference>